<name>A0AA48KZD6_9FIRM</name>
<evidence type="ECO:0000313" key="2">
    <source>
        <dbReference type="EMBL" id="BED92189.1"/>
    </source>
</evidence>
<dbReference type="AlphaFoldDB" id="A0AA48KZD6"/>
<proteinExistence type="predicted"/>
<gene>
    <name evidence="2" type="ORF">CfP315_0789</name>
</gene>
<keyword evidence="1" id="KW-0472">Membrane</keyword>
<reference evidence="2" key="1">
    <citation type="journal article" date="2023" name="ISME J.">
        <title>Emergence of putative energy parasites within Clostridia revealed by genome analysis of a novel endosymbiotic clade.</title>
        <authorList>
            <person name="Takahashi K."/>
            <person name="Kuwahara H."/>
            <person name="Horikawa Y."/>
            <person name="Izawa K."/>
            <person name="Kato D."/>
            <person name="Inagaki T."/>
            <person name="Yuki M."/>
            <person name="Ohkuma M."/>
            <person name="Hongoh Y."/>
        </authorList>
    </citation>
    <scope>NUCLEOTIDE SEQUENCE</scope>
    <source>
        <strain evidence="2">CfP3-15</strain>
    </source>
</reference>
<organism evidence="2">
    <name type="scientific">Candidatus Improbicoccus pseudotrichonymphae</name>
    <dbReference type="NCBI Taxonomy" id="3033792"/>
    <lineage>
        <taxon>Bacteria</taxon>
        <taxon>Bacillati</taxon>
        <taxon>Bacillota</taxon>
        <taxon>Clostridia</taxon>
        <taxon>Candidatus Improbicoccus</taxon>
    </lineage>
</organism>
<accession>A0AA48KZD6</accession>
<feature type="transmembrane region" description="Helical" evidence="1">
    <location>
        <begin position="102"/>
        <end position="123"/>
    </location>
</feature>
<dbReference type="Proteomes" id="UP001337580">
    <property type="component" value="Chromosome"/>
</dbReference>
<protein>
    <submittedName>
        <fullName evidence="2">Uncharacterized protein</fullName>
    </submittedName>
</protein>
<dbReference type="KEGG" id="ips:CfP315_0789"/>
<keyword evidence="1" id="KW-1133">Transmembrane helix</keyword>
<evidence type="ECO:0000256" key="1">
    <source>
        <dbReference type="SAM" id="Phobius"/>
    </source>
</evidence>
<dbReference type="EMBL" id="AP027924">
    <property type="protein sequence ID" value="BED92189.1"/>
    <property type="molecule type" value="Genomic_DNA"/>
</dbReference>
<keyword evidence="1" id="KW-0812">Transmembrane</keyword>
<sequence>MEIWFDENVSTDRFFVLQAVEVDDSYPEKYFLEAHGPENKTREFTDRIMRISAMGHLILGLEQLVCGSLSRFGSGITFWQGVVPVSDNILSRSIRCFCKRPILHSAIAVSVASGLGYLAFMFFEKLAPAKKISKTENKNELDNELNYKK</sequence>